<dbReference type="AlphaFoldDB" id="A0A090D128"/>
<protein>
    <submittedName>
        <fullName evidence="1">Uncharacterized protein</fullName>
    </submittedName>
</protein>
<dbReference type="EMBL" id="CCEJ010000021">
    <property type="protein sequence ID" value="CDR35268.1"/>
    <property type="molecule type" value="Genomic_DNA"/>
</dbReference>
<organism evidence="1 2">
    <name type="scientific">Candidatus Criblamydia sequanensis CRIB-18</name>
    <dbReference type="NCBI Taxonomy" id="1437425"/>
    <lineage>
        <taxon>Bacteria</taxon>
        <taxon>Pseudomonadati</taxon>
        <taxon>Chlamydiota</taxon>
        <taxon>Chlamydiia</taxon>
        <taxon>Parachlamydiales</taxon>
        <taxon>Candidatus Criblamydiaceae</taxon>
        <taxon>Candidatus Criblamydia</taxon>
    </lineage>
</organism>
<proteinExistence type="predicted"/>
<reference evidence="1" key="2">
    <citation type="submission" date="2014-09" db="EMBL/GenBank/DDBJ databases">
        <title>Criblamydia sequanensis harbors a mega-plasmid encoding arsenite resistance.</title>
        <authorList>
            <person name="Bertelli C."/>
            <person name="Goesmann A."/>
            <person name="Greub G."/>
        </authorList>
    </citation>
    <scope>NUCLEOTIDE SEQUENCE [LARGE SCALE GENOMIC DNA]</scope>
    <source>
        <strain evidence="1">CRIB-18</strain>
    </source>
</reference>
<comment type="caution">
    <text evidence="1">The sequence shown here is derived from an EMBL/GenBank/DDBJ whole genome shotgun (WGS) entry which is preliminary data.</text>
</comment>
<sequence length="82" mass="8858">MKSQASIILAGVTINQTLADGSLLTRQASQMAKPGEQDVVRLLIECPEEKGSSEIEFSDCYALHLSMNFGIVASESILMQNV</sequence>
<dbReference type="Proteomes" id="UP000031552">
    <property type="component" value="Unassembled WGS sequence"/>
</dbReference>
<gene>
    <name evidence="1" type="ORF">CSEC_2466</name>
</gene>
<dbReference type="eggNOG" id="ENOG503377E">
    <property type="taxonomic scope" value="Bacteria"/>
</dbReference>
<keyword evidence="2" id="KW-1185">Reference proteome</keyword>
<accession>A0A090D128</accession>
<evidence type="ECO:0000313" key="2">
    <source>
        <dbReference type="Proteomes" id="UP000031552"/>
    </source>
</evidence>
<name>A0A090D128_9BACT</name>
<evidence type="ECO:0000313" key="1">
    <source>
        <dbReference type="EMBL" id="CDR35268.1"/>
    </source>
</evidence>
<reference evidence="1" key="1">
    <citation type="submission" date="2013-12" db="EMBL/GenBank/DDBJ databases">
        <authorList>
            <person name="Linke B."/>
        </authorList>
    </citation>
    <scope>NUCLEOTIDE SEQUENCE [LARGE SCALE GENOMIC DNA]</scope>
    <source>
        <strain evidence="1">CRIB-18</strain>
    </source>
</reference>